<evidence type="ECO:0000313" key="7">
    <source>
        <dbReference type="Proteomes" id="UP000545386"/>
    </source>
</evidence>
<comment type="caution">
    <text evidence="6">The sequence shown here is derived from an EMBL/GenBank/DDBJ whole genome shotgun (WGS) entry which is preliminary data.</text>
</comment>
<keyword evidence="7" id="KW-1185">Reference proteome</keyword>
<name>A0A842HNM0_9BURK</name>
<accession>A0A842HNM0</accession>
<reference evidence="6 7" key="1">
    <citation type="submission" date="2020-08" db="EMBL/GenBank/DDBJ databases">
        <title>Paraeoetvoesia sp. YC-7-48 draft genome sequence.</title>
        <authorList>
            <person name="Yao L."/>
        </authorList>
    </citation>
    <scope>NUCLEOTIDE SEQUENCE [LARGE SCALE GENOMIC DNA]</scope>
    <source>
        <strain evidence="7">YC-7-48</strain>
    </source>
</reference>
<dbReference type="Pfam" id="PF00669">
    <property type="entry name" value="Flagellin_N"/>
    <property type="match status" value="1"/>
</dbReference>
<dbReference type="PANTHER" id="PTHR42792:SF1">
    <property type="entry name" value="FLAGELLAR HOOK-ASSOCIATED PROTEIN 3"/>
    <property type="match status" value="1"/>
</dbReference>
<feature type="domain" description="Flagellin N-terminal" evidence="5">
    <location>
        <begin position="14"/>
        <end position="139"/>
    </location>
</feature>
<keyword evidence="6" id="KW-0969">Cilium</keyword>
<dbReference type="GO" id="GO:0071973">
    <property type="term" value="P:bacterial-type flagellum-dependent cell motility"/>
    <property type="evidence" value="ECO:0007669"/>
    <property type="project" value="InterPro"/>
</dbReference>
<evidence type="ECO:0000259" key="5">
    <source>
        <dbReference type="Pfam" id="PF00669"/>
    </source>
</evidence>
<dbReference type="EMBL" id="JACJUU010000001">
    <property type="protein sequence ID" value="MBC2768505.1"/>
    <property type="molecule type" value="Genomic_DNA"/>
</dbReference>
<dbReference type="RefSeq" id="WP_185778345.1">
    <property type="nucleotide sequence ID" value="NZ_JACJUU010000001.1"/>
</dbReference>
<dbReference type="Proteomes" id="UP000545386">
    <property type="component" value="Unassembled WGS sequence"/>
</dbReference>
<comment type="similarity">
    <text evidence="3">Belongs to the bacterial flagellin family.</text>
</comment>
<sequence>MRVSSSLFFQTGVKTINTQQADLMHLYQQIGTGKRMITPSDDPLAAAQTINIAQSQSLNARYTENRQVAKTALATEENTLTSVSSLLQGIKTRLVEAGNGTLSDADRTVLANVLSNAKDNLLGLANAADGSGQYLFSGHAGSRPPFVASSTGAVSYQGDEGRRLIQVDQTRQLDSADTGSEIFMSAAPGARDYITMADLGNTGTGVIESPIITNPKGAYVGESFQIDFTEAGDGTMQYSFQVFDADGNVLSGPTTPVNYSPDNASLDLPGGVQVKFSGVPADGDTFRVEPVFLSNPHVAAASAGWSGGATLGKPQVTDPAGANVSAELSVVFGAETAPGSGIYDYTVTDNSTPPVATTRQYDSNSSDPLDLGGGMQVALSGVPANGDAFTVKPVEAPANLNIFDSIDAMIAALERPTVADPAARAMFSNVLASTMQRVDVVYDQVLTVRSSVGTRMAEIAAIDDNASLRGLSYEQDLSRLENVDYYEATAQLQLRTAALEAASMAFKKIQATSLFNMNN</sequence>
<proteinExistence type="inferred from homology"/>
<gene>
    <name evidence="6" type="primary">flgL</name>
    <name evidence="6" type="ORF">GTU67_01080</name>
</gene>
<dbReference type="GO" id="GO:0009424">
    <property type="term" value="C:bacterial-type flagellum hook"/>
    <property type="evidence" value="ECO:0007669"/>
    <property type="project" value="InterPro"/>
</dbReference>
<dbReference type="SUPFAM" id="SSF64518">
    <property type="entry name" value="Phase 1 flagellin"/>
    <property type="match status" value="1"/>
</dbReference>
<evidence type="ECO:0000256" key="4">
    <source>
        <dbReference type="ARBA" id="ARBA00023143"/>
    </source>
</evidence>
<keyword evidence="4" id="KW-0975">Bacterial flagellum</keyword>
<comment type="subcellular location">
    <subcellularLocation>
        <location evidence="1">Bacterial flagellum</location>
    </subcellularLocation>
    <subcellularLocation>
        <location evidence="2">Secreted</location>
    </subcellularLocation>
</comment>
<dbReference type="GO" id="GO:0005198">
    <property type="term" value="F:structural molecule activity"/>
    <property type="evidence" value="ECO:0007669"/>
    <property type="project" value="InterPro"/>
</dbReference>
<evidence type="ECO:0000256" key="3">
    <source>
        <dbReference type="ARBA" id="ARBA00005709"/>
    </source>
</evidence>
<dbReference type="InterPro" id="IPR013384">
    <property type="entry name" value="Flagell_FlgL"/>
</dbReference>
<evidence type="ECO:0000313" key="6">
    <source>
        <dbReference type="EMBL" id="MBC2768505.1"/>
    </source>
</evidence>
<protein>
    <submittedName>
        <fullName evidence="6">Flagellar hook-associated protein FlgL</fullName>
    </submittedName>
</protein>
<evidence type="ECO:0000256" key="1">
    <source>
        <dbReference type="ARBA" id="ARBA00004365"/>
    </source>
</evidence>
<organism evidence="6 7">
    <name type="scientific">Pusillimonas minor</name>
    <dbReference type="NCBI Taxonomy" id="2697024"/>
    <lineage>
        <taxon>Bacteria</taxon>
        <taxon>Pseudomonadati</taxon>
        <taxon>Pseudomonadota</taxon>
        <taxon>Betaproteobacteria</taxon>
        <taxon>Burkholderiales</taxon>
        <taxon>Alcaligenaceae</taxon>
        <taxon>Pusillimonas</taxon>
    </lineage>
</organism>
<dbReference type="AlphaFoldDB" id="A0A842HNM0"/>
<keyword evidence="6" id="KW-0966">Cell projection</keyword>
<dbReference type="Gene3D" id="1.20.1330.10">
    <property type="entry name" value="f41 fragment of flagellin, N-terminal domain"/>
    <property type="match status" value="2"/>
</dbReference>
<dbReference type="InterPro" id="IPR001492">
    <property type="entry name" value="Flagellin"/>
</dbReference>
<keyword evidence="6" id="KW-0282">Flagellum</keyword>
<dbReference type="NCBIfam" id="TIGR02550">
    <property type="entry name" value="flagell_flgL"/>
    <property type="match status" value="1"/>
</dbReference>
<evidence type="ECO:0000256" key="2">
    <source>
        <dbReference type="ARBA" id="ARBA00004613"/>
    </source>
</evidence>
<dbReference type="InterPro" id="IPR001029">
    <property type="entry name" value="Flagellin_N"/>
</dbReference>
<dbReference type="PANTHER" id="PTHR42792">
    <property type="entry name" value="FLAGELLIN"/>
    <property type="match status" value="1"/>
</dbReference>
<dbReference type="GO" id="GO:0005576">
    <property type="term" value="C:extracellular region"/>
    <property type="evidence" value="ECO:0007669"/>
    <property type="project" value="UniProtKB-SubCell"/>
</dbReference>